<keyword evidence="8" id="KW-0812">Transmembrane</keyword>
<sequence length="576" mass="58731">MTASPGLAAALPQYEVGVEIGSGGMGVVFAGVHRSLGRQVAIKRLPAQVAGDPDVNERFDREARVLASLDHPHVVPVYDYVQTGADNLLVMEKLDGGTVHDAFRGRGLTGEQSCAIALATLAGLHAAHGAGVLHLDVKPKNLLFTAAGVVKVADFGIAQVVSEGATMMTNSGDVLGTPAYLAPEQALGNPLSPAADVYSAGTVLYELLCGELPFDRSQGAVALLRQRAFGEPAPLRGVPARLAAVVMRSVAREPRDRYPDAETFAVELGAAATSVFGAGWVERSRVPVHLGPRVLGAIASASAPEVPTIATRPVRAATEPERTRLIRPDELRPAHEVLAERAPAAPSRVPALVAGLLALLALVALVVLPLTAPAALAHPDAGTGLLLDGKPVSGAVPVDLSKPFTVSGNAGSPAPFVLAFELRSAAIPLGTVQVPMTPAADGAFTARVEPQAVMRWLVGGAATGSLRVGGAAAQEFTLRTPQHPLASALGGGALLLGLFALASVESLMRALRRSHRRPSAPVAAVPLGALLGASVWSLLSALLGHEPSTGVGIASAAAGAAAALLLVVTTKLAARA</sequence>
<dbReference type="CDD" id="cd14014">
    <property type="entry name" value="STKc_PknB_like"/>
    <property type="match status" value="1"/>
</dbReference>
<protein>
    <recommendedName>
        <fullName evidence="1">non-specific serine/threonine protein kinase</fullName>
        <ecNumber evidence="1">2.7.11.1</ecNumber>
    </recommendedName>
</protein>
<keyword evidence="3" id="KW-0808">Transferase</keyword>
<dbReference type="InterPro" id="IPR011009">
    <property type="entry name" value="Kinase-like_dom_sf"/>
</dbReference>
<dbReference type="Pfam" id="PF00069">
    <property type="entry name" value="Pkinase"/>
    <property type="match status" value="1"/>
</dbReference>
<keyword evidence="8" id="KW-1133">Transmembrane helix</keyword>
<proteinExistence type="predicted"/>
<evidence type="ECO:0000256" key="6">
    <source>
        <dbReference type="ARBA" id="ARBA00022840"/>
    </source>
</evidence>
<dbReference type="OrthoDB" id="9801841at2"/>
<evidence type="ECO:0000259" key="9">
    <source>
        <dbReference type="PROSITE" id="PS50011"/>
    </source>
</evidence>
<dbReference type="InterPro" id="IPR000719">
    <property type="entry name" value="Prot_kinase_dom"/>
</dbReference>
<dbReference type="InterPro" id="IPR017441">
    <property type="entry name" value="Protein_kinase_ATP_BS"/>
</dbReference>
<evidence type="ECO:0000256" key="1">
    <source>
        <dbReference type="ARBA" id="ARBA00012513"/>
    </source>
</evidence>
<dbReference type="PANTHER" id="PTHR43289">
    <property type="entry name" value="MITOGEN-ACTIVATED PROTEIN KINASE KINASE KINASE 20-RELATED"/>
    <property type="match status" value="1"/>
</dbReference>
<dbReference type="EC" id="2.7.11.1" evidence="1"/>
<reference evidence="10 11" key="1">
    <citation type="submission" date="2016-10" db="EMBL/GenBank/DDBJ databases">
        <title>The Draft Genome Sequence of Actinokineospora bangkokensis 44EHWT reveals the biosynthetic pathway of antifungal compounds Thailandins with unusual extender unit butylmalonyl-CoA.</title>
        <authorList>
            <person name="Greule A."/>
            <person name="Intra B."/>
            <person name="Flemming S."/>
            <person name="Rommel M.G."/>
            <person name="Panbangred W."/>
            <person name="Bechthold A."/>
        </authorList>
    </citation>
    <scope>NUCLEOTIDE SEQUENCE [LARGE SCALE GENOMIC DNA]</scope>
    <source>
        <strain evidence="10 11">44EHW</strain>
    </source>
</reference>
<dbReference type="InterPro" id="IPR008271">
    <property type="entry name" value="Ser/Thr_kinase_AS"/>
</dbReference>
<dbReference type="GO" id="GO:0004674">
    <property type="term" value="F:protein serine/threonine kinase activity"/>
    <property type="evidence" value="ECO:0007669"/>
    <property type="project" value="UniProtKB-KW"/>
</dbReference>
<dbReference type="EMBL" id="MKQR01000028">
    <property type="protein sequence ID" value="OLR89735.1"/>
    <property type="molecule type" value="Genomic_DNA"/>
</dbReference>
<comment type="caution">
    <text evidence="10">The sequence shown here is derived from an EMBL/GenBank/DDBJ whole genome shotgun (WGS) entry which is preliminary data.</text>
</comment>
<dbReference type="Gene3D" id="1.10.510.10">
    <property type="entry name" value="Transferase(Phosphotransferase) domain 1"/>
    <property type="match status" value="1"/>
</dbReference>
<dbReference type="Proteomes" id="UP000186040">
    <property type="component" value="Unassembled WGS sequence"/>
</dbReference>
<feature type="transmembrane region" description="Helical" evidence="8">
    <location>
        <begin position="551"/>
        <end position="574"/>
    </location>
</feature>
<evidence type="ECO:0000256" key="5">
    <source>
        <dbReference type="ARBA" id="ARBA00022777"/>
    </source>
</evidence>
<feature type="domain" description="Protein kinase" evidence="9">
    <location>
        <begin position="14"/>
        <end position="276"/>
    </location>
</feature>
<dbReference type="PROSITE" id="PS00107">
    <property type="entry name" value="PROTEIN_KINASE_ATP"/>
    <property type="match status" value="1"/>
</dbReference>
<evidence type="ECO:0000256" key="3">
    <source>
        <dbReference type="ARBA" id="ARBA00022679"/>
    </source>
</evidence>
<dbReference type="SMART" id="SM00220">
    <property type="entry name" value="S_TKc"/>
    <property type="match status" value="1"/>
</dbReference>
<feature type="transmembrane region" description="Helical" evidence="8">
    <location>
        <begin position="520"/>
        <end position="539"/>
    </location>
</feature>
<dbReference type="PANTHER" id="PTHR43289:SF6">
    <property type="entry name" value="SERINE_THREONINE-PROTEIN KINASE NEKL-3"/>
    <property type="match status" value="1"/>
</dbReference>
<dbReference type="Gene3D" id="3.30.200.20">
    <property type="entry name" value="Phosphorylase Kinase, domain 1"/>
    <property type="match status" value="1"/>
</dbReference>
<keyword evidence="5 10" id="KW-0418">Kinase</keyword>
<keyword evidence="11" id="KW-1185">Reference proteome</keyword>
<keyword evidence="2 10" id="KW-0723">Serine/threonine-protein kinase</keyword>
<evidence type="ECO:0000256" key="7">
    <source>
        <dbReference type="PROSITE-ProRule" id="PRU10141"/>
    </source>
</evidence>
<feature type="binding site" evidence="7">
    <location>
        <position position="43"/>
    </location>
    <ligand>
        <name>ATP</name>
        <dbReference type="ChEBI" id="CHEBI:30616"/>
    </ligand>
</feature>
<keyword evidence="4 7" id="KW-0547">Nucleotide-binding</keyword>
<gene>
    <name evidence="10" type="ORF">BJP25_01515</name>
</gene>
<keyword evidence="6 7" id="KW-0067">ATP-binding</keyword>
<evidence type="ECO:0000313" key="10">
    <source>
        <dbReference type="EMBL" id="OLR89735.1"/>
    </source>
</evidence>
<dbReference type="AlphaFoldDB" id="A0A1Q9LCK0"/>
<dbReference type="PROSITE" id="PS00108">
    <property type="entry name" value="PROTEIN_KINASE_ST"/>
    <property type="match status" value="1"/>
</dbReference>
<dbReference type="PROSITE" id="PS50011">
    <property type="entry name" value="PROTEIN_KINASE_DOM"/>
    <property type="match status" value="1"/>
</dbReference>
<dbReference type="GO" id="GO:0005524">
    <property type="term" value="F:ATP binding"/>
    <property type="evidence" value="ECO:0007669"/>
    <property type="project" value="UniProtKB-UniRule"/>
</dbReference>
<keyword evidence="8" id="KW-0472">Membrane</keyword>
<dbReference type="STRING" id="1193682.BJP25_01515"/>
<organism evidence="10 11">
    <name type="scientific">Actinokineospora bangkokensis</name>
    <dbReference type="NCBI Taxonomy" id="1193682"/>
    <lineage>
        <taxon>Bacteria</taxon>
        <taxon>Bacillati</taxon>
        <taxon>Actinomycetota</taxon>
        <taxon>Actinomycetes</taxon>
        <taxon>Pseudonocardiales</taxon>
        <taxon>Pseudonocardiaceae</taxon>
        <taxon>Actinokineospora</taxon>
    </lineage>
</organism>
<evidence type="ECO:0000256" key="8">
    <source>
        <dbReference type="SAM" id="Phobius"/>
    </source>
</evidence>
<feature type="transmembrane region" description="Helical" evidence="8">
    <location>
        <begin position="485"/>
        <end position="508"/>
    </location>
</feature>
<evidence type="ECO:0000256" key="2">
    <source>
        <dbReference type="ARBA" id="ARBA00022527"/>
    </source>
</evidence>
<dbReference type="SUPFAM" id="SSF56112">
    <property type="entry name" value="Protein kinase-like (PK-like)"/>
    <property type="match status" value="1"/>
</dbReference>
<accession>A0A1Q9LCK0</accession>
<evidence type="ECO:0000256" key="4">
    <source>
        <dbReference type="ARBA" id="ARBA00022741"/>
    </source>
</evidence>
<dbReference type="RefSeq" id="WP_075977946.1">
    <property type="nucleotide sequence ID" value="NZ_MKQR01000028.1"/>
</dbReference>
<name>A0A1Q9LCK0_9PSEU</name>
<evidence type="ECO:0000313" key="11">
    <source>
        <dbReference type="Proteomes" id="UP000186040"/>
    </source>
</evidence>